<reference evidence="1 2" key="1">
    <citation type="submission" date="2018-02" db="EMBL/GenBank/DDBJ databases">
        <title>novel marine gammaproteobacteria from coastal saline agro ecosystem.</title>
        <authorList>
            <person name="Krishnan R."/>
            <person name="Ramesh Kumar N."/>
        </authorList>
    </citation>
    <scope>NUCLEOTIDE SEQUENCE [LARGE SCALE GENOMIC DNA]</scope>
    <source>
        <strain evidence="1 2">228</strain>
    </source>
</reference>
<evidence type="ECO:0000313" key="1">
    <source>
        <dbReference type="EMBL" id="PPC74515.1"/>
    </source>
</evidence>
<organism evidence="1 2">
    <name type="scientific">Proteobacteria bacterium 228</name>
    <dbReference type="NCBI Taxonomy" id="2083153"/>
    <lineage>
        <taxon>Bacteria</taxon>
        <taxon>Pseudomonadati</taxon>
        <taxon>Pseudomonadota</taxon>
    </lineage>
</organism>
<name>A0A2S5KIQ9_9PROT</name>
<proteinExistence type="predicted"/>
<dbReference type="AlphaFoldDB" id="A0A2S5KIQ9"/>
<gene>
    <name evidence="1" type="ORF">C4K68_24635</name>
</gene>
<protein>
    <submittedName>
        <fullName evidence="1">Uncharacterized protein</fullName>
    </submittedName>
</protein>
<sequence length="82" mass="9094">MPIYGQLHSQGASRCIKGVLMNLVQAKLLPVRVKRLIGVSAGMWEKSAQGRGGQRKRFAPVLSNMVHDSGRICRKHAVEKQK</sequence>
<dbReference type="EMBL" id="PRLP01000143">
    <property type="protein sequence ID" value="PPC74515.1"/>
    <property type="molecule type" value="Genomic_DNA"/>
</dbReference>
<comment type="caution">
    <text evidence="1">The sequence shown here is derived from an EMBL/GenBank/DDBJ whole genome shotgun (WGS) entry which is preliminary data.</text>
</comment>
<dbReference type="Proteomes" id="UP000238196">
    <property type="component" value="Unassembled WGS sequence"/>
</dbReference>
<evidence type="ECO:0000313" key="2">
    <source>
        <dbReference type="Proteomes" id="UP000238196"/>
    </source>
</evidence>
<accession>A0A2S5KIQ9</accession>